<gene>
    <name evidence="4" type="ORF">GGC33_10455</name>
</gene>
<evidence type="ECO:0000259" key="3">
    <source>
        <dbReference type="Pfam" id="PF02638"/>
    </source>
</evidence>
<evidence type="ECO:0000313" key="5">
    <source>
        <dbReference type="Proteomes" id="UP000437131"/>
    </source>
</evidence>
<protein>
    <submittedName>
        <fullName evidence="4">Family 10 glycosylhydrolase</fullName>
    </submittedName>
</protein>
<evidence type="ECO:0000313" key="4">
    <source>
        <dbReference type="EMBL" id="MTF39344.1"/>
    </source>
</evidence>
<comment type="caution">
    <text evidence="4">The sequence shown here is derived from an EMBL/GenBank/DDBJ whole genome shotgun (WGS) entry which is preliminary data.</text>
</comment>
<dbReference type="InterPro" id="IPR052177">
    <property type="entry name" value="Divisome_Glycosyl_Hydrolase"/>
</dbReference>
<sequence>MSSFLSRQWLSLRVFKLLSLFFASYFSILLIGFWNAPIFSQDTPEIRAVWLTTSDTDTLLDRPKMKEAIASLASLHFNTIYPVVWNSGYALYPSKVAQEAKIQPFVHKGLQGQEPLGELIEEAHRYKMLVLPWFEFGFMAPPSSELALKHPNWLTKAQDGTQTTYSAAGEVVWLNPFHPEVQKFITALVMEVVNNYDIDGIQFDDHLCLPVQLGYDTYTVNLYKQETGLEPPKNYKDANWMRWRANKLTEFVAQLNQTIKAQNPNKILSISPNPYHTAYNSFLQDWLDWVRKNLIDELIIQVYRSDFAVFQKEITRPEIKEAKEKIPVGIAILTGLPNRITPIEFVKEKALAVRRQKLGIAFFFYGSMWNTSPELKSDHEMALRDRKSSFQSLFPYQPRRIVTVNPNTPIITPTNSVIPVTPSNPVTPVTSTNNVVNPVNKVTPTNPPIIDSSIDPTNVTSEPIPIDEFLEFSP</sequence>
<feature type="transmembrane region" description="Helical" evidence="2">
    <location>
        <begin position="12"/>
        <end position="34"/>
    </location>
</feature>
<evidence type="ECO:0000256" key="1">
    <source>
        <dbReference type="ARBA" id="ARBA00022729"/>
    </source>
</evidence>
<organism evidence="4 5">
    <name type="scientific">Cyanobacterium aponinum 0216</name>
    <dbReference type="NCBI Taxonomy" id="2676140"/>
    <lineage>
        <taxon>Bacteria</taxon>
        <taxon>Bacillati</taxon>
        <taxon>Cyanobacteriota</taxon>
        <taxon>Cyanophyceae</taxon>
        <taxon>Oscillatoriophycideae</taxon>
        <taxon>Chroococcales</taxon>
        <taxon>Geminocystaceae</taxon>
        <taxon>Cyanobacterium</taxon>
    </lineage>
</organism>
<dbReference type="EMBL" id="WMIA01000011">
    <property type="protein sequence ID" value="MTF39344.1"/>
    <property type="molecule type" value="Genomic_DNA"/>
</dbReference>
<feature type="domain" description="Glycosyl hydrolase-like 10" evidence="3">
    <location>
        <begin position="45"/>
        <end position="345"/>
    </location>
</feature>
<dbReference type="PANTHER" id="PTHR43405:SF1">
    <property type="entry name" value="GLYCOSYL HYDROLASE DIGH"/>
    <property type="match status" value="1"/>
</dbReference>
<keyword evidence="1" id="KW-0732">Signal</keyword>
<dbReference type="InterPro" id="IPR003790">
    <property type="entry name" value="GHL10"/>
</dbReference>
<dbReference type="Gene3D" id="3.20.20.80">
    <property type="entry name" value="Glycosidases"/>
    <property type="match status" value="1"/>
</dbReference>
<evidence type="ECO:0000256" key="2">
    <source>
        <dbReference type="SAM" id="Phobius"/>
    </source>
</evidence>
<name>A0A844GS57_9CHRO</name>
<keyword evidence="2" id="KW-0472">Membrane</keyword>
<dbReference type="GO" id="GO:0016787">
    <property type="term" value="F:hydrolase activity"/>
    <property type="evidence" value="ECO:0007669"/>
    <property type="project" value="UniProtKB-KW"/>
</dbReference>
<dbReference type="InterPro" id="IPR017853">
    <property type="entry name" value="GH"/>
</dbReference>
<dbReference type="RefSeq" id="WP_155083976.1">
    <property type="nucleotide sequence ID" value="NZ_WMIA01000011.1"/>
</dbReference>
<dbReference type="AlphaFoldDB" id="A0A844GS57"/>
<accession>A0A844GS57</accession>
<dbReference type="Proteomes" id="UP000437131">
    <property type="component" value="Unassembled WGS sequence"/>
</dbReference>
<keyword evidence="2" id="KW-1133">Transmembrane helix</keyword>
<proteinExistence type="predicted"/>
<dbReference type="Pfam" id="PF02638">
    <property type="entry name" value="GHL10"/>
    <property type="match status" value="1"/>
</dbReference>
<reference evidence="4 5" key="1">
    <citation type="submission" date="2019-11" db="EMBL/GenBank/DDBJ databases">
        <title>Isolation of a new High Light Tolerant Cyanobacteria.</title>
        <authorList>
            <person name="Dobson Z."/>
            <person name="Vaughn N."/>
            <person name="Vaughn M."/>
            <person name="Fromme P."/>
            <person name="Mazor Y."/>
        </authorList>
    </citation>
    <scope>NUCLEOTIDE SEQUENCE [LARGE SCALE GENOMIC DNA]</scope>
    <source>
        <strain evidence="4 5">0216</strain>
    </source>
</reference>
<dbReference type="SUPFAM" id="SSF51445">
    <property type="entry name" value="(Trans)glycosidases"/>
    <property type="match status" value="1"/>
</dbReference>
<dbReference type="PANTHER" id="PTHR43405">
    <property type="entry name" value="GLYCOSYL HYDROLASE DIGH"/>
    <property type="match status" value="1"/>
</dbReference>
<keyword evidence="4" id="KW-0378">Hydrolase</keyword>
<keyword evidence="2" id="KW-0812">Transmembrane</keyword>